<name>A0A7U9THI1_9MOLU</name>
<dbReference type="Proteomes" id="UP000620133">
    <property type="component" value="Chromosome"/>
</dbReference>
<dbReference type="EMBL" id="AP024412">
    <property type="protein sequence ID" value="BCR36394.1"/>
    <property type="molecule type" value="Genomic_DNA"/>
</dbReference>
<accession>A0A7U9THI1</accession>
<reference evidence="1" key="1">
    <citation type="submission" date="2021-01" db="EMBL/GenBank/DDBJ databases">
        <title>Draft genome sequence of Acholeplasmataceae bacterium strain Mahy22.</title>
        <authorList>
            <person name="Watanabe M."/>
            <person name="Kojima H."/>
            <person name="Fukui M."/>
        </authorList>
    </citation>
    <scope>NUCLEOTIDE SEQUENCE</scope>
    <source>
        <strain evidence="1">Mahy22</strain>
    </source>
</reference>
<dbReference type="RefSeq" id="WP_176238793.1">
    <property type="nucleotide sequence ID" value="NZ_AP024412.1"/>
</dbReference>
<protein>
    <submittedName>
        <fullName evidence="1">Uncharacterized protein</fullName>
    </submittedName>
</protein>
<organism evidence="1 2">
    <name type="scientific">Mariniplasma anaerobium</name>
    <dbReference type="NCBI Taxonomy" id="2735436"/>
    <lineage>
        <taxon>Bacteria</taxon>
        <taxon>Bacillati</taxon>
        <taxon>Mycoplasmatota</taxon>
        <taxon>Mollicutes</taxon>
        <taxon>Acholeplasmatales</taxon>
        <taxon>Acholeplasmataceae</taxon>
        <taxon>Mariniplasma</taxon>
    </lineage>
</organism>
<gene>
    <name evidence="1" type="ORF">MPAN_012870</name>
</gene>
<keyword evidence="2" id="KW-1185">Reference proteome</keyword>
<dbReference type="AlphaFoldDB" id="A0A7U9THI1"/>
<evidence type="ECO:0000313" key="2">
    <source>
        <dbReference type="Proteomes" id="UP000620133"/>
    </source>
</evidence>
<sequence length="232" mass="25880">MNFIKGLTSKINELARLIIFVIIVGYVVFSIFGNYGTILPTLEAIVPLAIILTGIVYLQLKKKEFAAHFALFVGFFLTVGTNFVNSLLSLRFKPFGFAIPLDGESFIQIIAFLYLLLMVVSLFFTNKPKAKVTRKDLLFTGIMVGVFFYLRGGIYLSIAKLLLPAISLLFGLPLATILFLLAGVADVPFDFLFRILNQNVLSIPISYYLFSLFAFYLIYGAVKGIIGELNKK</sequence>
<dbReference type="KEGG" id="manr:MPAN_012870"/>
<evidence type="ECO:0000313" key="1">
    <source>
        <dbReference type="EMBL" id="BCR36394.1"/>
    </source>
</evidence>
<proteinExistence type="predicted"/>